<dbReference type="RefSeq" id="WP_210664083.1">
    <property type="nucleotide sequence ID" value="NZ_JAGKSP010000025.1"/>
</dbReference>
<reference evidence="2 3" key="1">
    <citation type="submission" date="2021-04" db="EMBL/GenBank/DDBJ databases">
        <title>Paenibacillus sp. DLE-14 whole genome sequence.</title>
        <authorList>
            <person name="Ham Y.J."/>
        </authorList>
    </citation>
    <scope>NUCLEOTIDE SEQUENCE [LARGE SCALE GENOMIC DNA]</scope>
    <source>
        <strain evidence="2 3">DLE-14</strain>
    </source>
</reference>
<name>A0ABS5CM09_9BACL</name>
<accession>A0ABS5CM09</accession>
<dbReference type="InterPro" id="IPR037522">
    <property type="entry name" value="HD_GYP_dom"/>
</dbReference>
<dbReference type="PANTHER" id="PTHR43155:SF2">
    <property type="entry name" value="CYCLIC DI-GMP PHOSPHODIESTERASE PA4108"/>
    <property type="match status" value="1"/>
</dbReference>
<dbReference type="PANTHER" id="PTHR43155">
    <property type="entry name" value="CYCLIC DI-GMP PHOSPHODIESTERASE PA4108-RELATED"/>
    <property type="match status" value="1"/>
</dbReference>
<evidence type="ECO:0000313" key="2">
    <source>
        <dbReference type="EMBL" id="MBP3966902.1"/>
    </source>
</evidence>
<dbReference type="InterPro" id="IPR003607">
    <property type="entry name" value="HD/PDEase_dom"/>
</dbReference>
<feature type="domain" description="HD-GYP" evidence="1">
    <location>
        <begin position="119"/>
        <end position="315"/>
    </location>
</feature>
<dbReference type="CDD" id="cd00077">
    <property type="entry name" value="HDc"/>
    <property type="match status" value="1"/>
</dbReference>
<dbReference type="EMBL" id="JAGKSP010000025">
    <property type="protein sequence ID" value="MBP3966902.1"/>
    <property type="molecule type" value="Genomic_DNA"/>
</dbReference>
<dbReference type="Pfam" id="PF13487">
    <property type="entry name" value="HD_5"/>
    <property type="match status" value="1"/>
</dbReference>
<evidence type="ECO:0000259" key="1">
    <source>
        <dbReference type="PROSITE" id="PS51832"/>
    </source>
</evidence>
<protein>
    <submittedName>
        <fullName evidence="2">HD-GYP domain-containing protein</fullName>
    </submittedName>
</protein>
<gene>
    <name evidence="2" type="ORF">I8J30_29905</name>
</gene>
<sequence>MGTVAISQVKLGDKIAQDVLTPLGSVLLHKGKVVTPREYDILHAFLVPTVCIDAPGDKKEAEEAAQDKNVESGKESSVKSGLMEQYDLTVVLLKKVFNQMMSGMALPILDLRNQLEALLSYSHDYKMMTFSPQNVPNEDYLFHKSVMSALSCYMLAQWNNLPKKDWMQSAFAGLLHDIGNAKIDRNILNKPTKLTAEEVEDMKRHTVLGYQLLKNAAAINEGVKLAALQHHERYDGSGYPLGIGSEKIHPYAKFVAISDIFNAMTMKRAYRKATSPYLVLEQLLQDSFGKLDPAYVRIFIDKATQFNNGTVVRLNDDRVGEIVFSDRNHPTRPWVSVSGTIVNLITERQLYIEEVMSRNNQ</sequence>
<dbReference type="Gene3D" id="1.10.3210.10">
    <property type="entry name" value="Hypothetical protein af1432"/>
    <property type="match status" value="1"/>
</dbReference>
<dbReference type="PROSITE" id="PS51832">
    <property type="entry name" value="HD_GYP"/>
    <property type="match status" value="1"/>
</dbReference>
<dbReference type="Proteomes" id="UP000673394">
    <property type="component" value="Unassembled WGS sequence"/>
</dbReference>
<comment type="caution">
    <text evidence="2">The sequence shown here is derived from an EMBL/GenBank/DDBJ whole genome shotgun (WGS) entry which is preliminary data.</text>
</comment>
<dbReference type="SMART" id="SM00471">
    <property type="entry name" value="HDc"/>
    <property type="match status" value="1"/>
</dbReference>
<organism evidence="2 3">
    <name type="scientific">Paenibacillus lignilyticus</name>
    <dbReference type="NCBI Taxonomy" id="1172615"/>
    <lineage>
        <taxon>Bacteria</taxon>
        <taxon>Bacillati</taxon>
        <taxon>Bacillota</taxon>
        <taxon>Bacilli</taxon>
        <taxon>Bacillales</taxon>
        <taxon>Paenibacillaceae</taxon>
        <taxon>Paenibacillus</taxon>
    </lineage>
</organism>
<dbReference type="SUPFAM" id="SSF109604">
    <property type="entry name" value="HD-domain/PDEase-like"/>
    <property type="match status" value="1"/>
</dbReference>
<evidence type="ECO:0000313" key="3">
    <source>
        <dbReference type="Proteomes" id="UP000673394"/>
    </source>
</evidence>
<proteinExistence type="predicted"/>
<keyword evidence="3" id="KW-1185">Reference proteome</keyword>